<dbReference type="Gramene" id="rna39953">
    <property type="protein sequence ID" value="RHN45580.1"/>
    <property type="gene ID" value="gene39953"/>
</dbReference>
<accession>A0A396GX35</accession>
<name>A0A396GX35_MEDTR</name>
<gene>
    <name evidence="1" type="ORF">MtrunA17_Chr7g0232891</name>
</gene>
<dbReference type="EMBL" id="PSQE01000007">
    <property type="protein sequence ID" value="RHN45580.1"/>
    <property type="molecule type" value="Genomic_DNA"/>
</dbReference>
<proteinExistence type="predicted"/>
<dbReference type="AlphaFoldDB" id="A0A396GX35"/>
<sequence>MLNVGVWRKTHKVFDEMLVRDLFTWSACEGFVYLVCLLGLP</sequence>
<organism evidence="1">
    <name type="scientific">Medicago truncatula</name>
    <name type="common">Barrel medic</name>
    <name type="synonym">Medicago tribuloides</name>
    <dbReference type="NCBI Taxonomy" id="3880"/>
    <lineage>
        <taxon>Eukaryota</taxon>
        <taxon>Viridiplantae</taxon>
        <taxon>Streptophyta</taxon>
        <taxon>Embryophyta</taxon>
        <taxon>Tracheophyta</taxon>
        <taxon>Spermatophyta</taxon>
        <taxon>Magnoliopsida</taxon>
        <taxon>eudicotyledons</taxon>
        <taxon>Gunneridae</taxon>
        <taxon>Pentapetalae</taxon>
        <taxon>rosids</taxon>
        <taxon>fabids</taxon>
        <taxon>Fabales</taxon>
        <taxon>Fabaceae</taxon>
        <taxon>Papilionoideae</taxon>
        <taxon>50 kb inversion clade</taxon>
        <taxon>NPAAA clade</taxon>
        <taxon>Hologalegina</taxon>
        <taxon>IRL clade</taxon>
        <taxon>Trifolieae</taxon>
        <taxon>Medicago</taxon>
    </lineage>
</organism>
<dbReference type="Proteomes" id="UP000265566">
    <property type="component" value="Chromosome 7"/>
</dbReference>
<reference evidence="1" key="1">
    <citation type="journal article" date="2018" name="Nat. Plants">
        <title>Whole-genome landscape of Medicago truncatula symbiotic genes.</title>
        <authorList>
            <person name="Pecrix Y."/>
            <person name="Gamas P."/>
            <person name="Carrere S."/>
        </authorList>
    </citation>
    <scope>NUCLEOTIDE SEQUENCE</scope>
    <source>
        <tissue evidence="1">Leaves</tissue>
    </source>
</reference>
<comment type="caution">
    <text evidence="1">The sequence shown here is derived from an EMBL/GenBank/DDBJ whole genome shotgun (WGS) entry which is preliminary data.</text>
</comment>
<protein>
    <submittedName>
        <fullName evidence="1">Uncharacterized protein</fullName>
    </submittedName>
</protein>
<evidence type="ECO:0000313" key="1">
    <source>
        <dbReference type="EMBL" id="RHN45580.1"/>
    </source>
</evidence>